<dbReference type="PROSITE" id="PS50072">
    <property type="entry name" value="CSA_PPIASE_2"/>
    <property type="match status" value="1"/>
</dbReference>
<dbReference type="InterPro" id="IPR024936">
    <property type="entry name" value="Cyclophilin-type_PPIase"/>
</dbReference>
<dbReference type="eggNOG" id="KOG0865">
    <property type="taxonomic scope" value="Eukaryota"/>
</dbReference>
<evidence type="ECO:0000259" key="5">
    <source>
        <dbReference type="PROSITE" id="PS50072"/>
    </source>
</evidence>
<dbReference type="GO" id="GO:0003755">
    <property type="term" value="F:peptidyl-prolyl cis-trans isomerase activity"/>
    <property type="evidence" value="ECO:0007669"/>
    <property type="project" value="UniProtKB-UniRule"/>
</dbReference>
<keyword evidence="2 4" id="KW-0697">Rotamase</keyword>
<proteinExistence type="inferred from homology"/>
<dbReference type="STRING" id="9669.ENSMPUP00000013178"/>
<evidence type="ECO:0000313" key="6">
    <source>
        <dbReference type="Ensembl" id="ENSMPUP00000013178.1"/>
    </source>
</evidence>
<feature type="domain" description="PPIase cyclophilin-type" evidence="5">
    <location>
        <begin position="1"/>
        <end position="130"/>
    </location>
</feature>
<dbReference type="PIRSF" id="PIRSF001467">
    <property type="entry name" value="Peptidylpro_ismrse"/>
    <property type="match status" value="1"/>
</dbReference>
<accession>M3YPC0</accession>
<comment type="function">
    <text evidence="4">PPIases accelerate the folding of proteins. It catalyzes the cis-trans isomerization of proline imidic peptide bonds in oligopeptides.</text>
</comment>
<evidence type="ECO:0000256" key="4">
    <source>
        <dbReference type="RuleBase" id="RU363019"/>
    </source>
</evidence>
<dbReference type="AlphaFoldDB" id="M3YPC0"/>
<name>M3YPC0_MUSPF</name>
<dbReference type="GO" id="GO:0016018">
    <property type="term" value="F:cyclosporin A binding"/>
    <property type="evidence" value="ECO:0007669"/>
    <property type="project" value="TreeGrafter"/>
</dbReference>
<dbReference type="PANTHER" id="PTHR11071:SF490">
    <property type="entry name" value="PEPTIDYL-PROLYL CIS-TRANS ISOMERASE A"/>
    <property type="match status" value="1"/>
</dbReference>
<comment type="catalytic activity">
    <reaction evidence="1 4">
        <text>[protein]-peptidylproline (omega=180) = [protein]-peptidylproline (omega=0)</text>
        <dbReference type="Rhea" id="RHEA:16237"/>
        <dbReference type="Rhea" id="RHEA-COMP:10747"/>
        <dbReference type="Rhea" id="RHEA-COMP:10748"/>
        <dbReference type="ChEBI" id="CHEBI:83833"/>
        <dbReference type="ChEBI" id="CHEBI:83834"/>
        <dbReference type="EC" id="5.2.1.8"/>
    </reaction>
</comment>
<keyword evidence="3 4" id="KW-0413">Isomerase</keyword>
<dbReference type="EMBL" id="AEYP01094225">
    <property type="status" value="NOT_ANNOTATED_CDS"/>
    <property type="molecule type" value="Genomic_DNA"/>
</dbReference>
<comment type="similarity">
    <text evidence="4">Belongs to the cyclophilin-type PPIase family.</text>
</comment>
<sequence length="131" mass="14467">DKVPETAENFHALNIGKRFGFNGSYFHRIILGFLCQDGDFIGHHSTGGKSINNFILKHMGPGILSVANVEPHTDSSQFFICPAKTGWLNGKHVVFGKVKDNMDITEAMERFGSRNSKKISKKVTIADCGQI</sequence>
<dbReference type="GO" id="GO:0006457">
    <property type="term" value="P:protein folding"/>
    <property type="evidence" value="ECO:0007669"/>
    <property type="project" value="TreeGrafter"/>
</dbReference>
<dbReference type="Ensembl" id="ENSMPUT00000013389.1">
    <property type="protein sequence ID" value="ENSMPUP00000013178.1"/>
    <property type="gene ID" value="ENSMPUG00000013276.1"/>
</dbReference>
<dbReference type="PRINTS" id="PR00153">
    <property type="entry name" value="CSAPPISMRASE"/>
</dbReference>
<dbReference type="GeneTree" id="ENSGT00950000183087"/>
<evidence type="ECO:0000256" key="2">
    <source>
        <dbReference type="ARBA" id="ARBA00023110"/>
    </source>
</evidence>
<dbReference type="Pfam" id="PF00160">
    <property type="entry name" value="Pro_isomerase"/>
    <property type="match status" value="1"/>
</dbReference>
<dbReference type="HOGENOM" id="CLU_012062_4_3_1"/>
<evidence type="ECO:0000256" key="1">
    <source>
        <dbReference type="ARBA" id="ARBA00000971"/>
    </source>
</evidence>
<dbReference type="Gene3D" id="2.40.100.10">
    <property type="entry name" value="Cyclophilin-like"/>
    <property type="match status" value="1"/>
</dbReference>
<dbReference type="GO" id="GO:0005737">
    <property type="term" value="C:cytoplasm"/>
    <property type="evidence" value="ECO:0007669"/>
    <property type="project" value="TreeGrafter"/>
</dbReference>
<organism evidence="6">
    <name type="scientific">Mustela putorius furo</name>
    <name type="common">European domestic ferret</name>
    <name type="synonym">Mustela furo</name>
    <dbReference type="NCBI Taxonomy" id="9669"/>
    <lineage>
        <taxon>Eukaryota</taxon>
        <taxon>Metazoa</taxon>
        <taxon>Chordata</taxon>
        <taxon>Craniata</taxon>
        <taxon>Vertebrata</taxon>
        <taxon>Euteleostomi</taxon>
        <taxon>Mammalia</taxon>
        <taxon>Eutheria</taxon>
        <taxon>Laurasiatheria</taxon>
        <taxon>Carnivora</taxon>
        <taxon>Caniformia</taxon>
        <taxon>Musteloidea</taxon>
        <taxon>Mustelidae</taxon>
        <taxon>Mustelinae</taxon>
        <taxon>Mustela</taxon>
    </lineage>
</organism>
<dbReference type="SUPFAM" id="SSF50891">
    <property type="entry name" value="Cyclophilin-like"/>
    <property type="match status" value="1"/>
</dbReference>
<dbReference type="InterPro" id="IPR002130">
    <property type="entry name" value="Cyclophilin-type_PPIase_dom"/>
</dbReference>
<dbReference type="InParanoid" id="M3YPC0"/>
<dbReference type="PANTHER" id="PTHR11071">
    <property type="entry name" value="PEPTIDYL-PROLYL CIS-TRANS ISOMERASE"/>
    <property type="match status" value="1"/>
</dbReference>
<protein>
    <recommendedName>
        <fullName evidence="4">Peptidyl-prolyl cis-trans isomerase</fullName>
        <shortName evidence="4">PPIase</shortName>
        <ecNumber evidence="4">5.2.1.8</ecNumber>
    </recommendedName>
</protein>
<evidence type="ECO:0000256" key="3">
    <source>
        <dbReference type="ARBA" id="ARBA00023235"/>
    </source>
</evidence>
<dbReference type="EC" id="5.2.1.8" evidence="4"/>
<dbReference type="InterPro" id="IPR029000">
    <property type="entry name" value="Cyclophilin-like_dom_sf"/>
</dbReference>
<reference evidence="6" key="1">
    <citation type="submission" date="2024-06" db="UniProtKB">
        <authorList>
            <consortium name="Ensembl"/>
        </authorList>
    </citation>
    <scope>IDENTIFICATION</scope>
</reference>